<proteinExistence type="predicted"/>
<gene>
    <name evidence="3" type="ORF">HU200_011473</name>
</gene>
<feature type="region of interest" description="Disordered" evidence="2">
    <location>
        <begin position="650"/>
        <end position="690"/>
    </location>
</feature>
<feature type="region of interest" description="Disordered" evidence="2">
    <location>
        <begin position="198"/>
        <end position="225"/>
    </location>
</feature>
<comment type="caution">
    <text evidence="3">The sequence shown here is derived from an EMBL/GenBank/DDBJ whole genome shotgun (WGS) entry which is preliminary data.</text>
</comment>
<reference evidence="3" key="1">
    <citation type="submission" date="2020-07" db="EMBL/GenBank/DDBJ databases">
        <title>Genome sequence and genetic diversity analysis of an under-domesticated orphan crop, white fonio (Digitaria exilis).</title>
        <authorList>
            <person name="Bennetzen J.L."/>
            <person name="Chen S."/>
            <person name="Ma X."/>
            <person name="Wang X."/>
            <person name="Yssel A.E.J."/>
            <person name="Chaluvadi S.R."/>
            <person name="Johnson M."/>
            <person name="Gangashetty P."/>
            <person name="Hamidou F."/>
            <person name="Sanogo M.D."/>
            <person name="Zwaenepoel A."/>
            <person name="Wallace J."/>
            <person name="Van De Peer Y."/>
            <person name="Van Deynze A."/>
        </authorList>
    </citation>
    <scope>NUCLEOTIDE SEQUENCE</scope>
    <source>
        <tissue evidence="3">Leaves</tissue>
    </source>
</reference>
<dbReference type="EMBL" id="JACEFO010000854">
    <property type="protein sequence ID" value="KAF8754437.1"/>
    <property type="molecule type" value="Genomic_DNA"/>
</dbReference>
<feature type="compositionally biased region" description="Low complexity" evidence="2">
    <location>
        <begin position="209"/>
        <end position="225"/>
    </location>
</feature>
<keyword evidence="4" id="KW-1185">Reference proteome</keyword>
<evidence type="ECO:0000256" key="2">
    <source>
        <dbReference type="SAM" id="MobiDB-lite"/>
    </source>
</evidence>
<feature type="compositionally biased region" description="Polar residues" evidence="2">
    <location>
        <begin position="198"/>
        <end position="208"/>
    </location>
</feature>
<feature type="region of interest" description="Disordered" evidence="2">
    <location>
        <begin position="709"/>
        <end position="824"/>
    </location>
</feature>
<evidence type="ECO:0000256" key="1">
    <source>
        <dbReference type="SAM" id="Coils"/>
    </source>
</evidence>
<dbReference type="Proteomes" id="UP000636709">
    <property type="component" value="Unassembled WGS sequence"/>
</dbReference>
<feature type="compositionally biased region" description="Polar residues" evidence="2">
    <location>
        <begin position="766"/>
        <end position="777"/>
    </location>
</feature>
<dbReference type="InterPro" id="IPR033379">
    <property type="entry name" value="Acid_Pase_AS"/>
</dbReference>
<feature type="compositionally biased region" description="Acidic residues" evidence="2">
    <location>
        <begin position="740"/>
        <end position="757"/>
    </location>
</feature>
<sequence>MEYEALEGCRAKLQEEGTVLVEADRWKVFSDEVEVIAVHDHGNAMEEHLLPHQHQRWEPNQEHLGKFAVLDDGDHVGAEVWVDDGHDNPVLAMVHALGDEHLWDWCVWRSSSSGSHESPPLLRRTTRISAEPLPISLSCSAPLSPLPTPKHGLHSFRTSISLLRHLVTRFREPKMMASRPYPATPADGGVRILPPPTTATRIPANTGTPQARRPPQRARSLASPSRAVGVARRGVALSPRPRPDVAMRAVPCLSLTCVREGFILSSPSAGLHKQGHPLLRDSDLRLVLLLLLCCYFASPSPVLCAHHRRDPARDTGAIRFLGSNRCVFTGVRFTILDTPPPSNDYTAPHLLPVRLRRTDCTAFNGSPCIEFSRDIMTDGIPPACNGATDASGKGAPNWAAPEPRLSLKKKFEALSNRGKGSKRKAEAMKQVVTTEETTSAGDMPIIGDSISDWPTSILKEKHIKALEADGFVPAQEISQWRSAYGHEYPTEETEEITYEARRALYVSLPPLDPTNPEEAALLARCVDPGVRDQVRMKSAIEDPDEPMVKLEPQVPEEPQAKSGATSRGTERSKRPAPSESQAPVPKKARTLPKPRARTIPEERAKVSPQPRTASSVEIVIGEIGTSMPQQSSSARRALSEEEILHEIFNPASAPFEGTTPIVEEPCPAGPSTTGQEVEEEFTLGEPEIPMRPSTMAEALVDHMAVEPEAAVPEEPRVVPETTLPEVQAAMPSDPPAPEEAQVEETIAEELAVIEESEQERRDQSSAQPPSVTVTTQAGAEAECSRGKQTEATTPEQEIEEIPRVPQSTGAEEEGRSFRIGSFDPMFNPNPQTFEYILDAEEDEQHIDRGLYHAERAVAYFKAVGEASRKKTEYLHNISLMHAKADRLQKELEREREDRKLQEAEDANMIRTLHLRTKELAAEKEDMKKKLAAAKSELKGAQQQLATAQSKMTDWSNVANRYEEALKTLSADHEGVKEQFRVAVQQRKDADEQLVQILEQQKQLAKNLEGAREENNRLSRDLVQAQKHLADKKVLDEKLEQAARRMSELEEELRLMKKSDDDLAEALNRISQLEKAANPVMKALVPEDPSAPQTFLERLKAMPRQLKAYIKRSSKACLVHVLAVVKSRYPEVDIGKIVEGAEPNCMESAFRDLKQEAEPIAEAIAQSLRL</sequence>
<evidence type="ECO:0000313" key="3">
    <source>
        <dbReference type="EMBL" id="KAF8754437.1"/>
    </source>
</evidence>
<evidence type="ECO:0000313" key="4">
    <source>
        <dbReference type="Proteomes" id="UP000636709"/>
    </source>
</evidence>
<accession>A0A835FFS7</accession>
<feature type="coiled-coil region" evidence="1">
    <location>
        <begin position="877"/>
        <end position="1075"/>
    </location>
</feature>
<keyword evidence="1" id="KW-0175">Coiled coil</keyword>
<feature type="compositionally biased region" description="Low complexity" evidence="2">
    <location>
        <begin position="709"/>
        <end position="726"/>
    </location>
</feature>
<feature type="compositionally biased region" description="Basic residues" evidence="2">
    <location>
        <begin position="586"/>
        <end position="596"/>
    </location>
</feature>
<protein>
    <submittedName>
        <fullName evidence="3">Uncharacterized protein</fullName>
    </submittedName>
</protein>
<feature type="region of interest" description="Disordered" evidence="2">
    <location>
        <begin position="538"/>
        <end position="613"/>
    </location>
</feature>
<dbReference type="AlphaFoldDB" id="A0A835FFS7"/>
<name>A0A835FFS7_9POAL</name>
<organism evidence="3 4">
    <name type="scientific">Digitaria exilis</name>
    <dbReference type="NCBI Taxonomy" id="1010633"/>
    <lineage>
        <taxon>Eukaryota</taxon>
        <taxon>Viridiplantae</taxon>
        <taxon>Streptophyta</taxon>
        <taxon>Embryophyta</taxon>
        <taxon>Tracheophyta</taxon>
        <taxon>Spermatophyta</taxon>
        <taxon>Magnoliopsida</taxon>
        <taxon>Liliopsida</taxon>
        <taxon>Poales</taxon>
        <taxon>Poaceae</taxon>
        <taxon>PACMAD clade</taxon>
        <taxon>Panicoideae</taxon>
        <taxon>Panicodae</taxon>
        <taxon>Paniceae</taxon>
        <taxon>Anthephorinae</taxon>
        <taxon>Digitaria</taxon>
    </lineage>
</organism>
<dbReference type="PROSITE" id="PS00778">
    <property type="entry name" value="HIS_ACID_PHOSPHAT_2"/>
    <property type="match status" value="1"/>
</dbReference>